<feature type="transmembrane region" description="Helical" evidence="6">
    <location>
        <begin position="102"/>
        <end position="128"/>
    </location>
</feature>
<keyword evidence="5 6" id="KW-0472">Membrane</keyword>
<gene>
    <name evidence="8" type="ORF">BJ212DRAFT_1268119</name>
</gene>
<keyword evidence="2" id="KW-0813">Transport</keyword>
<dbReference type="GeneID" id="64624724"/>
<evidence type="ECO:0000313" key="8">
    <source>
        <dbReference type="EMBL" id="KAG1819020.1"/>
    </source>
</evidence>
<keyword evidence="4 6" id="KW-1133">Transmembrane helix</keyword>
<dbReference type="GO" id="GO:0016020">
    <property type="term" value="C:membrane"/>
    <property type="evidence" value="ECO:0007669"/>
    <property type="project" value="UniProtKB-SubCell"/>
</dbReference>
<dbReference type="EMBL" id="JABBWG010000010">
    <property type="protein sequence ID" value="KAG1819020.1"/>
    <property type="molecule type" value="Genomic_DNA"/>
</dbReference>
<evidence type="ECO:0000256" key="1">
    <source>
        <dbReference type="ARBA" id="ARBA00004141"/>
    </source>
</evidence>
<name>A0A9P7EDX7_9AGAM</name>
<reference evidence="8" key="1">
    <citation type="journal article" date="2020" name="New Phytol.">
        <title>Comparative genomics reveals dynamic genome evolution in host specialist ectomycorrhizal fungi.</title>
        <authorList>
            <person name="Lofgren L.A."/>
            <person name="Nguyen N.H."/>
            <person name="Vilgalys R."/>
            <person name="Ruytinx J."/>
            <person name="Liao H.L."/>
            <person name="Branco S."/>
            <person name="Kuo A."/>
            <person name="LaButti K."/>
            <person name="Lipzen A."/>
            <person name="Andreopoulos W."/>
            <person name="Pangilinan J."/>
            <person name="Riley R."/>
            <person name="Hundley H."/>
            <person name="Na H."/>
            <person name="Barry K."/>
            <person name="Grigoriev I.V."/>
            <person name="Stajich J.E."/>
            <person name="Kennedy P.G."/>
        </authorList>
    </citation>
    <scope>NUCLEOTIDE SEQUENCE</scope>
    <source>
        <strain evidence="8">MN1</strain>
    </source>
</reference>
<dbReference type="InterPro" id="IPR011701">
    <property type="entry name" value="MFS"/>
</dbReference>
<protein>
    <recommendedName>
        <fullName evidence="7">Major facilitator superfamily (MFS) profile domain-containing protein</fullName>
    </recommendedName>
</protein>
<organism evidence="8 9">
    <name type="scientific">Suillus subaureus</name>
    <dbReference type="NCBI Taxonomy" id="48587"/>
    <lineage>
        <taxon>Eukaryota</taxon>
        <taxon>Fungi</taxon>
        <taxon>Dikarya</taxon>
        <taxon>Basidiomycota</taxon>
        <taxon>Agaricomycotina</taxon>
        <taxon>Agaricomycetes</taxon>
        <taxon>Agaricomycetidae</taxon>
        <taxon>Boletales</taxon>
        <taxon>Suillineae</taxon>
        <taxon>Suillaceae</taxon>
        <taxon>Suillus</taxon>
    </lineage>
</organism>
<dbReference type="GO" id="GO:0022857">
    <property type="term" value="F:transmembrane transporter activity"/>
    <property type="evidence" value="ECO:0007669"/>
    <property type="project" value="InterPro"/>
</dbReference>
<evidence type="ECO:0000256" key="6">
    <source>
        <dbReference type="SAM" id="Phobius"/>
    </source>
</evidence>
<dbReference type="PANTHER" id="PTHR23504">
    <property type="entry name" value="MAJOR FACILITATOR SUPERFAMILY DOMAIN-CONTAINING PROTEIN 10"/>
    <property type="match status" value="1"/>
</dbReference>
<evidence type="ECO:0000259" key="7">
    <source>
        <dbReference type="PROSITE" id="PS50850"/>
    </source>
</evidence>
<evidence type="ECO:0000256" key="2">
    <source>
        <dbReference type="ARBA" id="ARBA00022448"/>
    </source>
</evidence>
<comment type="caution">
    <text evidence="8">The sequence shown here is derived from an EMBL/GenBank/DDBJ whole genome shotgun (WGS) entry which is preliminary data.</text>
</comment>
<evidence type="ECO:0000256" key="4">
    <source>
        <dbReference type="ARBA" id="ARBA00022989"/>
    </source>
</evidence>
<accession>A0A9P7EDX7</accession>
<dbReference type="AlphaFoldDB" id="A0A9P7EDX7"/>
<feature type="domain" description="Major facilitator superfamily (MFS) profile" evidence="7">
    <location>
        <begin position="29"/>
        <end position="136"/>
    </location>
</feature>
<comment type="subcellular location">
    <subcellularLocation>
        <location evidence="1">Membrane</location>
        <topology evidence="1">Multi-pass membrane protein</topology>
    </subcellularLocation>
</comment>
<sequence length="136" mass="15359">MSQQQLDKETPLLLSLQQKKARTPLPWCQFSIILFLQLTESLTSQVISPFTPQLIRDIGITDGDETSVGYYVGLMYSLFFAMQALTILHWSHISDHIGWKPVILTGLFGLSISMYCFGLSTTFSGLMLRFNHSVLP</sequence>
<dbReference type="Gene3D" id="1.20.1250.20">
    <property type="entry name" value="MFS general substrate transporter like domains"/>
    <property type="match status" value="1"/>
</dbReference>
<keyword evidence="3 6" id="KW-0812">Transmembrane</keyword>
<keyword evidence="9" id="KW-1185">Reference proteome</keyword>
<proteinExistence type="predicted"/>
<dbReference type="Proteomes" id="UP000807769">
    <property type="component" value="Unassembled WGS sequence"/>
</dbReference>
<feature type="transmembrane region" description="Helical" evidence="6">
    <location>
        <begin position="68"/>
        <end position="90"/>
    </location>
</feature>
<dbReference type="RefSeq" id="XP_041194697.1">
    <property type="nucleotide sequence ID" value="XM_041330707.1"/>
</dbReference>
<dbReference type="PANTHER" id="PTHR23504:SF15">
    <property type="entry name" value="MAJOR FACILITATOR SUPERFAMILY (MFS) PROFILE DOMAIN-CONTAINING PROTEIN"/>
    <property type="match status" value="1"/>
</dbReference>
<dbReference type="OrthoDB" id="2681111at2759"/>
<dbReference type="PROSITE" id="PS50850">
    <property type="entry name" value="MFS"/>
    <property type="match status" value="1"/>
</dbReference>
<dbReference type="InterPro" id="IPR036259">
    <property type="entry name" value="MFS_trans_sf"/>
</dbReference>
<evidence type="ECO:0000256" key="3">
    <source>
        <dbReference type="ARBA" id="ARBA00022692"/>
    </source>
</evidence>
<dbReference type="Pfam" id="PF07690">
    <property type="entry name" value="MFS_1"/>
    <property type="match status" value="1"/>
</dbReference>
<dbReference type="InterPro" id="IPR020846">
    <property type="entry name" value="MFS_dom"/>
</dbReference>
<evidence type="ECO:0000256" key="5">
    <source>
        <dbReference type="ARBA" id="ARBA00023136"/>
    </source>
</evidence>
<dbReference type="SUPFAM" id="SSF103473">
    <property type="entry name" value="MFS general substrate transporter"/>
    <property type="match status" value="1"/>
</dbReference>
<evidence type="ECO:0000313" key="9">
    <source>
        <dbReference type="Proteomes" id="UP000807769"/>
    </source>
</evidence>